<dbReference type="OrthoDB" id="677207at2759"/>
<evidence type="ECO:0000259" key="2">
    <source>
        <dbReference type="Pfam" id="PF14303"/>
    </source>
</evidence>
<proteinExistence type="predicted"/>
<organism evidence="3 4">
    <name type="scientific">Digitaria exilis</name>
    <dbReference type="NCBI Taxonomy" id="1010633"/>
    <lineage>
        <taxon>Eukaryota</taxon>
        <taxon>Viridiplantae</taxon>
        <taxon>Streptophyta</taxon>
        <taxon>Embryophyta</taxon>
        <taxon>Tracheophyta</taxon>
        <taxon>Spermatophyta</taxon>
        <taxon>Magnoliopsida</taxon>
        <taxon>Liliopsida</taxon>
        <taxon>Poales</taxon>
        <taxon>Poaceae</taxon>
        <taxon>PACMAD clade</taxon>
        <taxon>Panicoideae</taxon>
        <taxon>Panicodae</taxon>
        <taxon>Paniceae</taxon>
        <taxon>Anthephorinae</taxon>
        <taxon>Digitaria</taxon>
    </lineage>
</organism>
<feature type="coiled-coil region" evidence="1">
    <location>
        <begin position="29"/>
        <end position="59"/>
    </location>
</feature>
<comment type="caution">
    <text evidence="3">The sequence shown here is derived from an EMBL/GenBank/DDBJ whole genome shotgun (WGS) entry which is preliminary data.</text>
</comment>
<dbReference type="Pfam" id="PF14303">
    <property type="entry name" value="NAM-associated"/>
    <property type="match status" value="1"/>
</dbReference>
<accession>A0A835ENF5</accession>
<sequence>MDAVEYLMAKKKEGDDEKELKKDERCKKAFDLQEDRNKLEREKFEYQKQQAEKEEEERIMDLDLTTMTYKRQQYYEARQNEILPRRCNM</sequence>
<evidence type="ECO:0000256" key="1">
    <source>
        <dbReference type="SAM" id="Coils"/>
    </source>
</evidence>
<gene>
    <name evidence="3" type="ORF">HU200_035086</name>
</gene>
<evidence type="ECO:0000313" key="4">
    <source>
        <dbReference type="Proteomes" id="UP000636709"/>
    </source>
</evidence>
<keyword evidence="1" id="KW-0175">Coiled coil</keyword>
<dbReference type="Proteomes" id="UP000636709">
    <property type="component" value="Unassembled WGS sequence"/>
</dbReference>
<dbReference type="EMBL" id="JACEFO010001862">
    <property type="protein sequence ID" value="KAF8698827.1"/>
    <property type="molecule type" value="Genomic_DNA"/>
</dbReference>
<feature type="domain" description="No apical meristem-associated C-terminal" evidence="2">
    <location>
        <begin position="5"/>
        <end position="82"/>
    </location>
</feature>
<name>A0A835ENF5_9POAL</name>
<keyword evidence="4" id="KW-1185">Reference proteome</keyword>
<dbReference type="InterPro" id="IPR029466">
    <property type="entry name" value="NAM-associated_C"/>
</dbReference>
<evidence type="ECO:0000313" key="3">
    <source>
        <dbReference type="EMBL" id="KAF8698827.1"/>
    </source>
</evidence>
<reference evidence="3" key="1">
    <citation type="submission" date="2020-07" db="EMBL/GenBank/DDBJ databases">
        <title>Genome sequence and genetic diversity analysis of an under-domesticated orphan crop, white fonio (Digitaria exilis).</title>
        <authorList>
            <person name="Bennetzen J.L."/>
            <person name="Chen S."/>
            <person name="Ma X."/>
            <person name="Wang X."/>
            <person name="Yssel A.E.J."/>
            <person name="Chaluvadi S.R."/>
            <person name="Johnson M."/>
            <person name="Gangashetty P."/>
            <person name="Hamidou F."/>
            <person name="Sanogo M.D."/>
            <person name="Zwaenepoel A."/>
            <person name="Wallace J."/>
            <person name="Van De Peer Y."/>
            <person name="Van Deynze A."/>
        </authorList>
    </citation>
    <scope>NUCLEOTIDE SEQUENCE</scope>
    <source>
        <tissue evidence="3">Leaves</tissue>
    </source>
</reference>
<protein>
    <recommendedName>
        <fullName evidence="2">No apical meristem-associated C-terminal domain-containing protein</fullName>
    </recommendedName>
</protein>
<dbReference type="AlphaFoldDB" id="A0A835ENF5"/>